<dbReference type="PANTHER" id="PTHR34386:SF1">
    <property type="entry name" value="GLUTAREDOXIN-LIKE PROTEIN NRDH"/>
    <property type="match status" value="1"/>
</dbReference>
<organism evidence="2 3">
    <name type="scientific">Candidatus Yanofskybacteria bacterium GW2011_GWA1_48_10</name>
    <dbReference type="NCBI Taxonomy" id="1619022"/>
    <lineage>
        <taxon>Bacteria</taxon>
        <taxon>Candidatus Yanofskyibacteriota</taxon>
    </lineage>
</organism>
<name>A0A0G1X4K9_9BACT</name>
<evidence type="ECO:0000313" key="3">
    <source>
        <dbReference type="Proteomes" id="UP000034403"/>
    </source>
</evidence>
<comment type="caution">
    <text evidence="2">The sequence shown here is derived from an EMBL/GenBank/DDBJ whole genome shotgun (WGS) entry which is preliminary data.</text>
</comment>
<dbReference type="InterPro" id="IPR051548">
    <property type="entry name" value="Grx-like_ET"/>
</dbReference>
<dbReference type="EMBL" id="LCPC01000013">
    <property type="protein sequence ID" value="KKU89355.1"/>
    <property type="molecule type" value="Genomic_DNA"/>
</dbReference>
<evidence type="ECO:0000313" key="2">
    <source>
        <dbReference type="EMBL" id="KKU89355.1"/>
    </source>
</evidence>
<feature type="domain" description="Glutaredoxin" evidence="1">
    <location>
        <begin position="25"/>
        <end position="85"/>
    </location>
</feature>
<dbReference type="PANTHER" id="PTHR34386">
    <property type="entry name" value="GLUTAREDOXIN"/>
    <property type="match status" value="1"/>
</dbReference>
<dbReference type="GO" id="GO:0045454">
    <property type="term" value="P:cell redox homeostasis"/>
    <property type="evidence" value="ECO:0007669"/>
    <property type="project" value="TreeGrafter"/>
</dbReference>
<gene>
    <name evidence="2" type="ORF">UY20_C0013G0009</name>
</gene>
<protein>
    <recommendedName>
        <fullName evidence="1">Glutaredoxin domain-containing protein</fullName>
    </recommendedName>
</protein>
<dbReference type="Gene3D" id="3.40.30.10">
    <property type="entry name" value="Glutaredoxin"/>
    <property type="match status" value="1"/>
</dbReference>
<dbReference type="Pfam" id="PF00462">
    <property type="entry name" value="Glutaredoxin"/>
    <property type="match status" value="1"/>
</dbReference>
<dbReference type="SUPFAM" id="SSF52833">
    <property type="entry name" value="Thioredoxin-like"/>
    <property type="match status" value="1"/>
</dbReference>
<sequence>MFHFVNFNPEINKAVGGHHLNMSKVIIYSTPTCHFCHMAKEYFKSKNIAYEDIDVGPGNIEKQKELIQKSGQYGVPVIFIDDKMVLGFDRPKINQLLKTS</sequence>
<dbReference type="AlphaFoldDB" id="A0A0G1X4K9"/>
<proteinExistence type="predicted"/>
<dbReference type="Proteomes" id="UP000034403">
    <property type="component" value="Unassembled WGS sequence"/>
</dbReference>
<reference evidence="2 3" key="1">
    <citation type="journal article" date="2015" name="Nature">
        <title>rRNA introns, odd ribosomes, and small enigmatic genomes across a large radiation of phyla.</title>
        <authorList>
            <person name="Brown C.T."/>
            <person name="Hug L.A."/>
            <person name="Thomas B.C."/>
            <person name="Sharon I."/>
            <person name="Castelle C.J."/>
            <person name="Singh A."/>
            <person name="Wilkins M.J."/>
            <person name="Williams K.H."/>
            <person name="Banfield J.F."/>
        </authorList>
    </citation>
    <scope>NUCLEOTIDE SEQUENCE [LARGE SCALE GENOMIC DNA]</scope>
</reference>
<dbReference type="InterPro" id="IPR002109">
    <property type="entry name" value="Glutaredoxin"/>
</dbReference>
<dbReference type="PROSITE" id="PS51354">
    <property type="entry name" value="GLUTAREDOXIN_2"/>
    <property type="match status" value="1"/>
</dbReference>
<dbReference type="GO" id="GO:0009055">
    <property type="term" value="F:electron transfer activity"/>
    <property type="evidence" value="ECO:0007669"/>
    <property type="project" value="TreeGrafter"/>
</dbReference>
<dbReference type="InterPro" id="IPR036249">
    <property type="entry name" value="Thioredoxin-like_sf"/>
</dbReference>
<dbReference type="CDD" id="cd02976">
    <property type="entry name" value="NrdH"/>
    <property type="match status" value="1"/>
</dbReference>
<accession>A0A0G1X4K9</accession>
<evidence type="ECO:0000259" key="1">
    <source>
        <dbReference type="Pfam" id="PF00462"/>
    </source>
</evidence>